<comment type="caution">
    <text evidence="2">The sequence shown here is derived from an EMBL/GenBank/DDBJ whole genome shotgun (WGS) entry which is preliminary data.</text>
</comment>
<protein>
    <recommendedName>
        <fullName evidence="4">Inner membrane protein</fullName>
    </recommendedName>
</protein>
<dbReference type="Proteomes" id="UP000177982">
    <property type="component" value="Unassembled WGS sequence"/>
</dbReference>
<keyword evidence="1" id="KW-0812">Transmembrane</keyword>
<feature type="transmembrane region" description="Helical" evidence="1">
    <location>
        <begin position="34"/>
        <end position="59"/>
    </location>
</feature>
<organism evidence="2 3">
    <name type="scientific">Candidatus Sungbacteria bacterium RIFCSPLOWO2_01_FULL_47_10</name>
    <dbReference type="NCBI Taxonomy" id="1802276"/>
    <lineage>
        <taxon>Bacteria</taxon>
        <taxon>Candidatus Sungiibacteriota</taxon>
    </lineage>
</organism>
<reference evidence="2 3" key="1">
    <citation type="journal article" date="2016" name="Nat. Commun.">
        <title>Thousands of microbial genomes shed light on interconnected biogeochemical processes in an aquifer system.</title>
        <authorList>
            <person name="Anantharaman K."/>
            <person name="Brown C.T."/>
            <person name="Hug L.A."/>
            <person name="Sharon I."/>
            <person name="Castelle C.J."/>
            <person name="Probst A.J."/>
            <person name="Thomas B.C."/>
            <person name="Singh A."/>
            <person name="Wilkins M.J."/>
            <person name="Karaoz U."/>
            <person name="Brodie E.L."/>
            <person name="Williams K.H."/>
            <person name="Hubbard S.S."/>
            <person name="Banfield J.F."/>
        </authorList>
    </citation>
    <scope>NUCLEOTIDE SEQUENCE [LARGE SCALE GENOMIC DNA]</scope>
</reference>
<proteinExistence type="predicted"/>
<dbReference type="AlphaFoldDB" id="A0A1G2L5W6"/>
<accession>A0A1G2L5W6</accession>
<evidence type="ECO:0000256" key="1">
    <source>
        <dbReference type="SAM" id="Phobius"/>
    </source>
</evidence>
<keyword evidence="1" id="KW-1133">Transmembrane helix</keyword>
<keyword evidence="1" id="KW-0472">Membrane</keyword>
<evidence type="ECO:0008006" key="4">
    <source>
        <dbReference type="Google" id="ProtNLM"/>
    </source>
</evidence>
<dbReference type="Pfam" id="PF10688">
    <property type="entry name" value="Imp-YgjV"/>
    <property type="match status" value="1"/>
</dbReference>
<dbReference type="InterPro" id="IPR019629">
    <property type="entry name" value="Uncharacterised_HI1736/YgjV"/>
</dbReference>
<feature type="transmembrane region" description="Helical" evidence="1">
    <location>
        <begin position="180"/>
        <end position="199"/>
    </location>
</feature>
<gene>
    <name evidence="2" type="ORF">A2934_05520</name>
</gene>
<feature type="transmembrane region" description="Helical" evidence="1">
    <location>
        <begin position="71"/>
        <end position="96"/>
    </location>
</feature>
<name>A0A1G2L5W6_9BACT</name>
<dbReference type="EMBL" id="MHQO01000018">
    <property type="protein sequence ID" value="OHA07033.1"/>
    <property type="molecule type" value="Genomic_DNA"/>
</dbReference>
<evidence type="ECO:0000313" key="3">
    <source>
        <dbReference type="Proteomes" id="UP000177982"/>
    </source>
</evidence>
<evidence type="ECO:0000313" key="2">
    <source>
        <dbReference type="EMBL" id="OHA07033.1"/>
    </source>
</evidence>
<sequence>MSFAYNKTATGFARSQSFLMQQTQSNDGFFVLDAFLYMDFIIIQTIGIIGLLFVVISFQKDKRFFTLKYQLFAALAFTIHFSLLTAWTGAAMNSLSATRAYVFNLRDSTKRINNKIVMYLFIILFWTAGLVTWESYISLLPVISMTLECFALWSNNTKYIRWIFFSARPTWIIYDFSTGSYAGLLTEAFIVGSIVMAIFRFDILRKR</sequence>
<feature type="transmembrane region" description="Helical" evidence="1">
    <location>
        <begin position="116"/>
        <end position="139"/>
    </location>
</feature>